<accession>A0A931BE92</accession>
<gene>
    <name evidence="2" type="ORF">I2I01_03515</name>
</gene>
<keyword evidence="1" id="KW-0732">Signal</keyword>
<keyword evidence="3" id="KW-1185">Reference proteome</keyword>
<reference evidence="2 3" key="1">
    <citation type="submission" date="2020-11" db="EMBL/GenBank/DDBJ databases">
        <authorList>
            <person name="Kim M.K."/>
        </authorList>
    </citation>
    <scope>NUCLEOTIDE SEQUENCE [LARGE SCALE GENOMIC DNA]</scope>
    <source>
        <strain evidence="2 3">BT439</strain>
    </source>
</reference>
<proteinExistence type="predicted"/>
<evidence type="ECO:0000313" key="2">
    <source>
        <dbReference type="EMBL" id="MBF9140687.1"/>
    </source>
</evidence>
<dbReference type="RefSeq" id="WP_196285027.1">
    <property type="nucleotide sequence ID" value="NZ_JADQDP010000001.1"/>
</dbReference>
<organism evidence="2 3">
    <name type="scientific">Hymenobacter properus</name>
    <dbReference type="NCBI Taxonomy" id="2791026"/>
    <lineage>
        <taxon>Bacteria</taxon>
        <taxon>Pseudomonadati</taxon>
        <taxon>Bacteroidota</taxon>
        <taxon>Cytophagia</taxon>
        <taxon>Cytophagales</taxon>
        <taxon>Hymenobacteraceae</taxon>
        <taxon>Hymenobacter</taxon>
    </lineage>
</organism>
<evidence type="ECO:0008006" key="4">
    <source>
        <dbReference type="Google" id="ProtNLM"/>
    </source>
</evidence>
<dbReference type="EMBL" id="JADQDP010000001">
    <property type="protein sequence ID" value="MBF9140687.1"/>
    <property type="molecule type" value="Genomic_DNA"/>
</dbReference>
<sequence length="176" mass="19157">MALSRLHRFSAFALLGAALGGCCANDVCDPDDPLADAVKLRFSPRFAQNDLDTLTVLRYPKVFTANTRPESVTFVRTAAPLRGDSILINNSTPFARTGNTTLGNYRYVVQYLAHPNGVPKGVLTTAFVIDSLRIQGNYEATGCCTQYTNTTKTVYYTSGGVAQVVDLKQQPFLLIP</sequence>
<dbReference type="PROSITE" id="PS51257">
    <property type="entry name" value="PROKAR_LIPOPROTEIN"/>
    <property type="match status" value="1"/>
</dbReference>
<comment type="caution">
    <text evidence="2">The sequence shown here is derived from an EMBL/GenBank/DDBJ whole genome shotgun (WGS) entry which is preliminary data.</text>
</comment>
<protein>
    <recommendedName>
        <fullName evidence="4">Lipoprotein</fullName>
    </recommendedName>
</protein>
<evidence type="ECO:0000256" key="1">
    <source>
        <dbReference type="SAM" id="SignalP"/>
    </source>
</evidence>
<dbReference type="AlphaFoldDB" id="A0A931BE92"/>
<dbReference type="Proteomes" id="UP000645610">
    <property type="component" value="Unassembled WGS sequence"/>
</dbReference>
<evidence type="ECO:0000313" key="3">
    <source>
        <dbReference type="Proteomes" id="UP000645610"/>
    </source>
</evidence>
<feature type="chain" id="PRO_5037871324" description="Lipoprotein" evidence="1">
    <location>
        <begin position="25"/>
        <end position="176"/>
    </location>
</feature>
<name>A0A931BE92_9BACT</name>
<feature type="signal peptide" evidence="1">
    <location>
        <begin position="1"/>
        <end position="24"/>
    </location>
</feature>